<dbReference type="RefSeq" id="WP_200504483.1">
    <property type="nucleotide sequence ID" value="NZ_JAEHFX010000001.1"/>
</dbReference>
<evidence type="ECO:0000313" key="3">
    <source>
        <dbReference type="Proteomes" id="UP000644147"/>
    </source>
</evidence>
<proteinExistence type="predicted"/>
<gene>
    <name evidence="2" type="ORF">I5M27_02725</name>
</gene>
<reference evidence="2 3" key="1">
    <citation type="submission" date="2020-12" db="EMBL/GenBank/DDBJ databases">
        <title>Bacterial novel species Adhaeribacter sp. BT258 isolated from soil.</title>
        <authorList>
            <person name="Jung H.-Y."/>
        </authorList>
    </citation>
    <scope>NUCLEOTIDE SEQUENCE [LARGE SCALE GENOMIC DNA]</scope>
    <source>
        <strain evidence="2 3">BT258</strain>
    </source>
</reference>
<keyword evidence="3" id="KW-1185">Reference proteome</keyword>
<organism evidence="2 3">
    <name type="scientific">Adhaeribacter terrigena</name>
    <dbReference type="NCBI Taxonomy" id="2793070"/>
    <lineage>
        <taxon>Bacteria</taxon>
        <taxon>Pseudomonadati</taxon>
        <taxon>Bacteroidota</taxon>
        <taxon>Cytophagia</taxon>
        <taxon>Cytophagales</taxon>
        <taxon>Hymenobacteraceae</taxon>
        <taxon>Adhaeribacter</taxon>
    </lineage>
</organism>
<keyword evidence="1" id="KW-0233">DNA recombination</keyword>
<protein>
    <submittedName>
        <fullName evidence="2">Phage integrase SAM-like domain-containing protein</fullName>
    </submittedName>
</protein>
<evidence type="ECO:0000256" key="1">
    <source>
        <dbReference type="ARBA" id="ARBA00023172"/>
    </source>
</evidence>
<accession>A0ABS1BXL2</accession>
<sequence length="468" mass="55322">MARLNEYTSLVAVKEREKNHIKILYTKDGKIKRFKTNIYVKDAGLFNEDKIYRKTNAIAPNDYQTDKTKLDNKQLRIESIIEGYVNKHHDKPTPEQVENLLTTYKEESKVNYSTIQGYLEDYHKLYEKKERNKKSVVNAVKSGYEQFCTYKNMDYSFDDIGEEFFKDLINYLLFNKPKNQKQSGTPNHLLTAQVIFDDRFGMNNNTLLKRLDALMSFFKWAINKGVNLDYEKLKLILKNVKKELQISEFTNLEFAFKKREDVKLLSSSEFDGALQDDSYIEFSAGQEVSRSVSKEILIRSKDYFVISILTANRISDLKLIKRHHLEMGKQKAQKTNNEFLLNSNQTIKDLLEKHDYTLGMSDQKYNKCIKVFLKQFYQNFLQRLEKVWVKEIRGKYEQYKEVEYHTLAASHSGRRSFASILYNEGRYPKRMIMSFTGHTSEQEFDKYIQLSPIDDIQEVSEFLNINYI</sequence>
<dbReference type="Gene3D" id="1.10.443.10">
    <property type="entry name" value="Intergrase catalytic core"/>
    <property type="match status" value="1"/>
</dbReference>
<name>A0ABS1BXL2_9BACT</name>
<dbReference type="InterPro" id="IPR013762">
    <property type="entry name" value="Integrase-like_cat_sf"/>
</dbReference>
<comment type="caution">
    <text evidence="2">The sequence shown here is derived from an EMBL/GenBank/DDBJ whole genome shotgun (WGS) entry which is preliminary data.</text>
</comment>
<dbReference type="EMBL" id="JAEHFX010000001">
    <property type="protein sequence ID" value="MBK0401881.1"/>
    <property type="molecule type" value="Genomic_DNA"/>
</dbReference>
<dbReference type="InterPro" id="IPR011010">
    <property type="entry name" value="DNA_brk_join_enz"/>
</dbReference>
<evidence type="ECO:0000313" key="2">
    <source>
        <dbReference type="EMBL" id="MBK0401881.1"/>
    </source>
</evidence>
<dbReference type="SUPFAM" id="SSF56349">
    <property type="entry name" value="DNA breaking-rejoining enzymes"/>
    <property type="match status" value="1"/>
</dbReference>
<dbReference type="Proteomes" id="UP000644147">
    <property type="component" value="Unassembled WGS sequence"/>
</dbReference>